<gene>
    <name evidence="9" type="ORF">PILCRDRAFT_618241</name>
</gene>
<dbReference type="EMBL" id="KN833024">
    <property type="protein sequence ID" value="KIM77576.1"/>
    <property type="molecule type" value="Genomic_DNA"/>
</dbReference>
<dbReference type="GO" id="GO:0005737">
    <property type="term" value="C:cytoplasm"/>
    <property type="evidence" value="ECO:0007669"/>
    <property type="project" value="TreeGrafter"/>
</dbReference>
<dbReference type="GO" id="GO:0005524">
    <property type="term" value="F:ATP binding"/>
    <property type="evidence" value="ECO:0007669"/>
    <property type="project" value="UniProtKB-KW"/>
</dbReference>
<keyword evidence="2" id="KW-0723">Serine/threonine-protein kinase</keyword>
<evidence type="ECO:0000256" key="3">
    <source>
        <dbReference type="ARBA" id="ARBA00022679"/>
    </source>
</evidence>
<keyword evidence="3" id="KW-0808">Transferase</keyword>
<dbReference type="HOGENOM" id="CLU_1949643_0_0_1"/>
<dbReference type="STRING" id="765440.A0A0C3FCM5"/>
<dbReference type="PANTHER" id="PTHR47634">
    <property type="entry name" value="PROTEIN KINASE DOMAIN-CONTAINING PROTEIN-RELATED"/>
    <property type="match status" value="1"/>
</dbReference>
<dbReference type="AlphaFoldDB" id="A0A0C3FCM5"/>
<dbReference type="GO" id="GO:0050684">
    <property type="term" value="P:regulation of mRNA processing"/>
    <property type="evidence" value="ECO:0007669"/>
    <property type="project" value="TreeGrafter"/>
</dbReference>
<evidence type="ECO:0000256" key="8">
    <source>
        <dbReference type="ARBA" id="ARBA00048679"/>
    </source>
</evidence>
<dbReference type="GO" id="GO:0004674">
    <property type="term" value="F:protein serine/threonine kinase activity"/>
    <property type="evidence" value="ECO:0007669"/>
    <property type="project" value="UniProtKB-KW"/>
</dbReference>
<evidence type="ECO:0000256" key="5">
    <source>
        <dbReference type="ARBA" id="ARBA00022777"/>
    </source>
</evidence>
<comment type="catalytic activity">
    <reaction evidence="7">
        <text>L-threonyl-[protein] + ATP = O-phospho-L-threonyl-[protein] + ADP + H(+)</text>
        <dbReference type="Rhea" id="RHEA:46608"/>
        <dbReference type="Rhea" id="RHEA-COMP:11060"/>
        <dbReference type="Rhea" id="RHEA-COMP:11605"/>
        <dbReference type="ChEBI" id="CHEBI:15378"/>
        <dbReference type="ChEBI" id="CHEBI:30013"/>
        <dbReference type="ChEBI" id="CHEBI:30616"/>
        <dbReference type="ChEBI" id="CHEBI:61977"/>
        <dbReference type="ChEBI" id="CHEBI:456216"/>
        <dbReference type="EC" id="2.7.11.1"/>
    </reaction>
</comment>
<evidence type="ECO:0000256" key="7">
    <source>
        <dbReference type="ARBA" id="ARBA00047899"/>
    </source>
</evidence>
<reference evidence="10" key="2">
    <citation type="submission" date="2015-01" db="EMBL/GenBank/DDBJ databases">
        <title>Evolutionary Origins and Diversification of the Mycorrhizal Mutualists.</title>
        <authorList>
            <consortium name="DOE Joint Genome Institute"/>
            <consortium name="Mycorrhizal Genomics Consortium"/>
            <person name="Kohler A."/>
            <person name="Kuo A."/>
            <person name="Nagy L.G."/>
            <person name="Floudas D."/>
            <person name="Copeland A."/>
            <person name="Barry K.W."/>
            <person name="Cichocki N."/>
            <person name="Veneault-Fourrey C."/>
            <person name="LaButti K."/>
            <person name="Lindquist E.A."/>
            <person name="Lipzen A."/>
            <person name="Lundell T."/>
            <person name="Morin E."/>
            <person name="Murat C."/>
            <person name="Riley R."/>
            <person name="Ohm R."/>
            <person name="Sun H."/>
            <person name="Tunlid A."/>
            <person name="Henrissat B."/>
            <person name="Grigoriev I.V."/>
            <person name="Hibbett D.S."/>
            <person name="Martin F."/>
        </authorList>
    </citation>
    <scope>NUCLEOTIDE SEQUENCE [LARGE SCALE GENOMIC DNA]</scope>
    <source>
        <strain evidence="10">F 1598</strain>
    </source>
</reference>
<organism evidence="9 10">
    <name type="scientific">Piloderma croceum (strain F 1598)</name>
    <dbReference type="NCBI Taxonomy" id="765440"/>
    <lineage>
        <taxon>Eukaryota</taxon>
        <taxon>Fungi</taxon>
        <taxon>Dikarya</taxon>
        <taxon>Basidiomycota</taxon>
        <taxon>Agaricomycotina</taxon>
        <taxon>Agaricomycetes</taxon>
        <taxon>Agaricomycetidae</taxon>
        <taxon>Atheliales</taxon>
        <taxon>Atheliaceae</taxon>
        <taxon>Piloderma</taxon>
    </lineage>
</organism>
<keyword evidence="5" id="KW-0418">Kinase</keyword>
<dbReference type="Proteomes" id="UP000054166">
    <property type="component" value="Unassembled WGS sequence"/>
</dbReference>
<comment type="catalytic activity">
    <reaction evidence="8">
        <text>L-seryl-[protein] + ATP = O-phospho-L-seryl-[protein] + ADP + H(+)</text>
        <dbReference type="Rhea" id="RHEA:17989"/>
        <dbReference type="Rhea" id="RHEA-COMP:9863"/>
        <dbReference type="Rhea" id="RHEA-COMP:11604"/>
        <dbReference type="ChEBI" id="CHEBI:15378"/>
        <dbReference type="ChEBI" id="CHEBI:29999"/>
        <dbReference type="ChEBI" id="CHEBI:30616"/>
        <dbReference type="ChEBI" id="CHEBI:83421"/>
        <dbReference type="ChEBI" id="CHEBI:456216"/>
        <dbReference type="EC" id="2.7.11.1"/>
    </reaction>
</comment>
<accession>A0A0C3FCM5</accession>
<dbReference type="InParanoid" id="A0A0C3FCM5"/>
<dbReference type="OrthoDB" id="2649at2759"/>
<dbReference type="GO" id="GO:0000245">
    <property type="term" value="P:spliceosomal complex assembly"/>
    <property type="evidence" value="ECO:0007669"/>
    <property type="project" value="TreeGrafter"/>
</dbReference>
<evidence type="ECO:0000256" key="1">
    <source>
        <dbReference type="ARBA" id="ARBA00012513"/>
    </source>
</evidence>
<reference evidence="9 10" key="1">
    <citation type="submission" date="2014-04" db="EMBL/GenBank/DDBJ databases">
        <authorList>
            <consortium name="DOE Joint Genome Institute"/>
            <person name="Kuo A."/>
            <person name="Tarkka M."/>
            <person name="Buscot F."/>
            <person name="Kohler A."/>
            <person name="Nagy L.G."/>
            <person name="Floudas D."/>
            <person name="Copeland A."/>
            <person name="Barry K.W."/>
            <person name="Cichocki N."/>
            <person name="Veneault-Fourrey C."/>
            <person name="LaButti K."/>
            <person name="Lindquist E.A."/>
            <person name="Lipzen A."/>
            <person name="Lundell T."/>
            <person name="Morin E."/>
            <person name="Murat C."/>
            <person name="Sun H."/>
            <person name="Tunlid A."/>
            <person name="Henrissat B."/>
            <person name="Grigoriev I.V."/>
            <person name="Hibbett D.S."/>
            <person name="Martin F."/>
            <person name="Nordberg H.P."/>
            <person name="Cantor M.N."/>
            <person name="Hua S.X."/>
        </authorList>
    </citation>
    <scope>NUCLEOTIDE SEQUENCE [LARGE SCALE GENOMIC DNA]</scope>
    <source>
        <strain evidence="9 10">F 1598</strain>
    </source>
</reference>
<dbReference type="InterPro" id="IPR051334">
    <property type="entry name" value="SRPK"/>
</dbReference>
<keyword evidence="10" id="KW-1185">Reference proteome</keyword>
<evidence type="ECO:0000313" key="10">
    <source>
        <dbReference type="Proteomes" id="UP000054166"/>
    </source>
</evidence>
<dbReference type="PANTHER" id="PTHR47634:SF9">
    <property type="entry name" value="PROTEIN KINASE DOMAIN-CONTAINING PROTEIN-RELATED"/>
    <property type="match status" value="1"/>
</dbReference>
<protein>
    <recommendedName>
        <fullName evidence="1">non-specific serine/threonine protein kinase</fullName>
        <ecNumber evidence="1">2.7.11.1</ecNumber>
    </recommendedName>
</protein>
<sequence>MDRTHFADEIQTWQCRCPEAILPHRADHRTDGRDTQIYRLCCPILLGELWHINKLRNWPLDCVLHGKYHFPKEADTTASFLTPMLCLHPDRRAKASEFVHYNRLDCVLVRGDINLIHQGGRGCGEKETK</sequence>
<evidence type="ECO:0000256" key="2">
    <source>
        <dbReference type="ARBA" id="ARBA00022527"/>
    </source>
</evidence>
<dbReference type="EC" id="2.7.11.1" evidence="1"/>
<keyword evidence="6" id="KW-0067">ATP-binding</keyword>
<evidence type="ECO:0000256" key="6">
    <source>
        <dbReference type="ARBA" id="ARBA00022840"/>
    </source>
</evidence>
<dbReference type="GO" id="GO:0005634">
    <property type="term" value="C:nucleus"/>
    <property type="evidence" value="ECO:0007669"/>
    <property type="project" value="TreeGrafter"/>
</dbReference>
<keyword evidence="4" id="KW-0547">Nucleotide-binding</keyword>
<evidence type="ECO:0000256" key="4">
    <source>
        <dbReference type="ARBA" id="ARBA00022741"/>
    </source>
</evidence>
<proteinExistence type="predicted"/>
<evidence type="ECO:0000313" key="9">
    <source>
        <dbReference type="EMBL" id="KIM77576.1"/>
    </source>
</evidence>
<name>A0A0C3FCM5_PILCF</name>